<dbReference type="EMBL" id="JBHUCO010000015">
    <property type="protein sequence ID" value="MFD1519010.1"/>
    <property type="molecule type" value="Genomic_DNA"/>
</dbReference>
<comment type="caution">
    <text evidence="2">The sequence shown here is derived from an EMBL/GenBank/DDBJ whole genome shotgun (WGS) entry which is preliminary data.</text>
</comment>
<dbReference type="InterPro" id="IPR037523">
    <property type="entry name" value="VOC_core"/>
</dbReference>
<protein>
    <submittedName>
        <fullName evidence="2">VOC family protein</fullName>
    </submittedName>
</protein>
<dbReference type="InterPro" id="IPR029068">
    <property type="entry name" value="Glyas_Bleomycin-R_OHBP_Dase"/>
</dbReference>
<dbReference type="PANTHER" id="PTHR21366">
    <property type="entry name" value="GLYOXALASE FAMILY PROTEIN"/>
    <property type="match status" value="1"/>
</dbReference>
<keyword evidence="3" id="KW-1185">Reference proteome</keyword>
<dbReference type="PANTHER" id="PTHR21366:SF14">
    <property type="entry name" value="GLYOXALASE DOMAIN-CONTAINING PROTEIN 5"/>
    <property type="match status" value="1"/>
</dbReference>
<dbReference type="InterPro" id="IPR050383">
    <property type="entry name" value="GlyoxalaseI/FosfomycinResist"/>
</dbReference>
<accession>A0ABW4EXG4</accession>
<dbReference type="Proteomes" id="UP001597114">
    <property type="component" value="Unassembled WGS sequence"/>
</dbReference>
<dbReference type="InterPro" id="IPR004360">
    <property type="entry name" value="Glyas_Fos-R_dOase_dom"/>
</dbReference>
<name>A0ABW4EXG4_9PSEU</name>
<feature type="domain" description="VOC" evidence="1">
    <location>
        <begin position="153"/>
        <end position="267"/>
    </location>
</feature>
<feature type="domain" description="VOC" evidence="1">
    <location>
        <begin position="27"/>
        <end position="137"/>
    </location>
</feature>
<dbReference type="Pfam" id="PF00903">
    <property type="entry name" value="Glyoxalase"/>
    <property type="match status" value="2"/>
</dbReference>
<dbReference type="RefSeq" id="WP_344718401.1">
    <property type="nucleotide sequence ID" value="NZ_BAAAUS010000001.1"/>
</dbReference>
<organism evidence="2 3">
    <name type="scientific">Pseudonocardia yunnanensis</name>
    <dbReference type="NCBI Taxonomy" id="58107"/>
    <lineage>
        <taxon>Bacteria</taxon>
        <taxon>Bacillati</taxon>
        <taxon>Actinomycetota</taxon>
        <taxon>Actinomycetes</taxon>
        <taxon>Pseudonocardiales</taxon>
        <taxon>Pseudonocardiaceae</taxon>
        <taxon>Pseudonocardia</taxon>
    </lineage>
</organism>
<evidence type="ECO:0000259" key="1">
    <source>
        <dbReference type="PROSITE" id="PS51819"/>
    </source>
</evidence>
<proteinExistence type="predicted"/>
<dbReference type="PROSITE" id="PS51819">
    <property type="entry name" value="VOC"/>
    <property type="match status" value="2"/>
</dbReference>
<evidence type="ECO:0000313" key="3">
    <source>
        <dbReference type="Proteomes" id="UP001597114"/>
    </source>
</evidence>
<evidence type="ECO:0000313" key="2">
    <source>
        <dbReference type="EMBL" id="MFD1519010.1"/>
    </source>
</evidence>
<gene>
    <name evidence="2" type="ORF">ACFSJD_16060</name>
</gene>
<sequence length="315" mass="34960">MSTESNEATSASATRGGWQDAAARVSKLGYVEFTTPDPDRLVEYYASCLGFHVVERSPEEAYLTTGFDHHSVVIRRGDAAARTAVGYQVVGSLDDAARRIIDAGYEGSRRRDIAPSTPDVLVLAEPGTDVPLHLYGSQEPSGKGAGPAHQPTKLGHVAAFSPSLAQIQGFYQDLLGFRWSDTIGDFFVFLRCNADHHAANFLESSKFSGMHHVAYEMRDLNHLQTTLDHLARNNYRLHWGPGRHGPGHNIFTYHRDPDGNTIELFTQLDQMIDEANGYFEPRPWHEDVPQVPKTWEVDIATANAWGPVLPEILDH</sequence>
<reference evidence="3" key="1">
    <citation type="journal article" date="2019" name="Int. J. Syst. Evol. Microbiol.">
        <title>The Global Catalogue of Microorganisms (GCM) 10K type strain sequencing project: providing services to taxonomists for standard genome sequencing and annotation.</title>
        <authorList>
            <consortium name="The Broad Institute Genomics Platform"/>
            <consortium name="The Broad Institute Genome Sequencing Center for Infectious Disease"/>
            <person name="Wu L."/>
            <person name="Ma J."/>
        </authorList>
    </citation>
    <scope>NUCLEOTIDE SEQUENCE [LARGE SCALE GENOMIC DNA]</scope>
    <source>
        <strain evidence="3">CCM 7043</strain>
    </source>
</reference>
<dbReference type="SUPFAM" id="SSF54593">
    <property type="entry name" value="Glyoxalase/Bleomycin resistance protein/Dihydroxybiphenyl dioxygenase"/>
    <property type="match status" value="1"/>
</dbReference>
<dbReference type="Gene3D" id="3.10.180.10">
    <property type="entry name" value="2,3-Dihydroxybiphenyl 1,2-Dioxygenase, domain 1"/>
    <property type="match status" value="2"/>
</dbReference>